<keyword evidence="3" id="KW-1185">Reference proteome</keyword>
<comment type="caution">
    <text evidence="2">The sequence shown here is derived from an EMBL/GenBank/DDBJ whole genome shotgun (WGS) entry which is preliminary data.</text>
</comment>
<reference evidence="2 3" key="1">
    <citation type="submission" date="2019-05" db="EMBL/GenBank/DDBJ databases">
        <title>Nakamurella sp. N5BH11, whole genome shotgun sequence.</title>
        <authorList>
            <person name="Tuo L."/>
        </authorList>
    </citation>
    <scope>NUCLEOTIDE SEQUENCE [LARGE SCALE GENOMIC DNA]</scope>
    <source>
        <strain evidence="2 3">N5BH11</strain>
    </source>
</reference>
<organism evidence="2 3">
    <name type="scientific">Nakamurella flava</name>
    <dbReference type="NCBI Taxonomy" id="2576308"/>
    <lineage>
        <taxon>Bacteria</taxon>
        <taxon>Bacillati</taxon>
        <taxon>Actinomycetota</taxon>
        <taxon>Actinomycetes</taxon>
        <taxon>Nakamurellales</taxon>
        <taxon>Nakamurellaceae</taxon>
        <taxon>Nakamurella</taxon>
    </lineage>
</organism>
<evidence type="ECO:0000256" key="1">
    <source>
        <dbReference type="SAM" id="MobiDB-lite"/>
    </source>
</evidence>
<feature type="region of interest" description="Disordered" evidence="1">
    <location>
        <begin position="1"/>
        <end position="28"/>
    </location>
</feature>
<evidence type="ECO:0000313" key="3">
    <source>
        <dbReference type="Proteomes" id="UP000306985"/>
    </source>
</evidence>
<protein>
    <submittedName>
        <fullName evidence="2">Uncharacterized protein</fullName>
    </submittedName>
</protein>
<gene>
    <name evidence="2" type="ORF">FDO65_10025</name>
</gene>
<evidence type="ECO:0000313" key="2">
    <source>
        <dbReference type="EMBL" id="TKV61854.1"/>
    </source>
</evidence>
<feature type="compositionally biased region" description="Basic and acidic residues" evidence="1">
    <location>
        <begin position="1"/>
        <end position="18"/>
    </location>
</feature>
<dbReference type="Proteomes" id="UP000306985">
    <property type="component" value="Unassembled WGS sequence"/>
</dbReference>
<sequence>MTESREAARKRAFRDRQRSVAAAGGPVVLPDQPTRMTTLCIVLGCLDARAIGQLCRRHARETDP</sequence>
<name>A0A4U6QMJ3_9ACTN</name>
<dbReference type="EMBL" id="SZZH01000001">
    <property type="protein sequence ID" value="TKV61854.1"/>
    <property type="molecule type" value="Genomic_DNA"/>
</dbReference>
<proteinExistence type="predicted"/>
<accession>A0A4U6QMJ3</accession>
<dbReference type="RefSeq" id="WP_137449159.1">
    <property type="nucleotide sequence ID" value="NZ_SZZH01000001.1"/>
</dbReference>
<dbReference type="AlphaFoldDB" id="A0A4U6QMJ3"/>